<keyword evidence="7" id="KW-0238">DNA-binding</keyword>
<dbReference type="InterPro" id="IPR037129">
    <property type="entry name" value="XPA_sf"/>
</dbReference>
<dbReference type="SUPFAM" id="SSF46955">
    <property type="entry name" value="Putative DNA-binding domain"/>
    <property type="match status" value="1"/>
</dbReference>
<evidence type="ECO:0000313" key="11">
    <source>
        <dbReference type="EMBL" id="KAL1492947.1"/>
    </source>
</evidence>
<evidence type="ECO:0000256" key="4">
    <source>
        <dbReference type="ARBA" id="ARBA00022763"/>
    </source>
</evidence>
<dbReference type="InterPro" id="IPR009061">
    <property type="entry name" value="DNA-bd_dom_put_sf"/>
</dbReference>
<evidence type="ECO:0000313" key="12">
    <source>
        <dbReference type="Proteomes" id="UP001566132"/>
    </source>
</evidence>
<dbReference type="NCBIfam" id="TIGR00598">
    <property type="entry name" value="rad14"/>
    <property type="match status" value="1"/>
</dbReference>
<evidence type="ECO:0000256" key="5">
    <source>
        <dbReference type="ARBA" id="ARBA00022771"/>
    </source>
</evidence>
<dbReference type="AlphaFoldDB" id="A0ABD1EG74"/>
<gene>
    <name evidence="11" type="ORF">ABEB36_011108</name>
</gene>
<dbReference type="PANTHER" id="PTHR10142">
    <property type="entry name" value="DNA REPAIR PROTEIN COMPLEMENTING XP-A CELLS"/>
    <property type="match status" value="1"/>
</dbReference>
<evidence type="ECO:0000256" key="8">
    <source>
        <dbReference type="ARBA" id="ARBA00023204"/>
    </source>
</evidence>
<evidence type="ECO:0000259" key="10">
    <source>
        <dbReference type="Pfam" id="PF05181"/>
    </source>
</evidence>
<evidence type="ECO:0000256" key="6">
    <source>
        <dbReference type="ARBA" id="ARBA00022833"/>
    </source>
</evidence>
<dbReference type="InterPro" id="IPR022652">
    <property type="entry name" value="Znf_XPA_CS"/>
</dbReference>
<reference evidence="11 12" key="1">
    <citation type="submission" date="2024-05" db="EMBL/GenBank/DDBJ databases">
        <title>Genetic variation in Jamaican populations of the coffee berry borer (Hypothenemus hampei).</title>
        <authorList>
            <person name="Errbii M."/>
            <person name="Myrie A."/>
        </authorList>
    </citation>
    <scope>NUCLEOTIDE SEQUENCE [LARGE SCALE GENOMIC DNA]</scope>
    <source>
        <strain evidence="11">JA-Hopewell-2020-01-JO</strain>
        <tissue evidence="11">Whole body</tissue>
    </source>
</reference>
<sequence>MSEKIEKSNEDLPRYLKDRIERNRQKALALQKSKLIHHPNAKGEVVSIDKSVIKIGATRYKDTGGGFLLEEVDQTSEAVSDLPVVIQKPPIVEPDRPECQNCEKPFATSWLFDTFNCKCCDECKELETYKLITKTEAKANYLLQDCDLEKREPPLKFIKRKNPHNVRWGDMKLYLELQVRNRAIEVWGSEEVLEEEKEKREEKKVISKAKKYNKQLRELRMNMRSSMYDRTSAASHTHDFGPEIYNEESDSYTRKCTTCPYEETFEKM</sequence>
<evidence type="ECO:0000256" key="7">
    <source>
        <dbReference type="ARBA" id="ARBA00023125"/>
    </source>
</evidence>
<dbReference type="GO" id="GO:0006281">
    <property type="term" value="P:DNA repair"/>
    <property type="evidence" value="ECO:0007669"/>
    <property type="project" value="UniProtKB-KW"/>
</dbReference>
<dbReference type="SUPFAM" id="SSF57716">
    <property type="entry name" value="Glucocorticoid receptor-like (DNA-binding domain)"/>
    <property type="match status" value="1"/>
</dbReference>
<dbReference type="InterPro" id="IPR000465">
    <property type="entry name" value="XPA/RAD14"/>
</dbReference>
<dbReference type="FunFam" id="3.90.530.10:FF:000001">
    <property type="entry name" value="DNA repair protein complementing XP-A cells"/>
    <property type="match status" value="1"/>
</dbReference>
<dbReference type="CDD" id="cd21076">
    <property type="entry name" value="DBD_XPA"/>
    <property type="match status" value="1"/>
</dbReference>
<evidence type="ECO:0000256" key="3">
    <source>
        <dbReference type="ARBA" id="ARBA00022723"/>
    </source>
</evidence>
<dbReference type="GO" id="GO:0003677">
    <property type="term" value="F:DNA binding"/>
    <property type="evidence" value="ECO:0007669"/>
    <property type="project" value="UniProtKB-KW"/>
</dbReference>
<keyword evidence="6" id="KW-0862">Zinc</keyword>
<comment type="similarity">
    <text evidence="2">Belongs to the XPA family.</text>
</comment>
<protein>
    <recommendedName>
        <fullName evidence="10">XPA C-terminal domain-containing protein</fullName>
    </recommendedName>
</protein>
<dbReference type="InterPro" id="IPR022656">
    <property type="entry name" value="XPA_C"/>
</dbReference>
<comment type="subcellular location">
    <subcellularLocation>
        <location evidence="1">Nucleus</location>
    </subcellularLocation>
</comment>
<dbReference type="GO" id="GO:0005634">
    <property type="term" value="C:nucleus"/>
    <property type="evidence" value="ECO:0007669"/>
    <property type="project" value="UniProtKB-SubCell"/>
</dbReference>
<keyword evidence="12" id="KW-1185">Reference proteome</keyword>
<evidence type="ECO:0000256" key="2">
    <source>
        <dbReference type="ARBA" id="ARBA00005548"/>
    </source>
</evidence>
<comment type="caution">
    <text evidence="11">The sequence shown here is derived from an EMBL/GenBank/DDBJ whole genome shotgun (WGS) entry which is preliminary data.</text>
</comment>
<dbReference type="Proteomes" id="UP001566132">
    <property type="component" value="Unassembled WGS sequence"/>
</dbReference>
<evidence type="ECO:0000256" key="1">
    <source>
        <dbReference type="ARBA" id="ARBA00004123"/>
    </source>
</evidence>
<proteinExistence type="inferred from homology"/>
<evidence type="ECO:0000256" key="9">
    <source>
        <dbReference type="ARBA" id="ARBA00023242"/>
    </source>
</evidence>
<dbReference type="PANTHER" id="PTHR10142:SF0">
    <property type="entry name" value="DNA REPAIR PROTEIN COMPLEMENTING XP-A CELLS"/>
    <property type="match status" value="1"/>
</dbReference>
<keyword evidence="9" id="KW-0539">Nucleus</keyword>
<dbReference type="Pfam" id="PF01286">
    <property type="entry name" value="XPA_N"/>
    <property type="match status" value="1"/>
</dbReference>
<dbReference type="Gene3D" id="3.90.530.10">
    <property type="entry name" value="XPA C-terminal domain"/>
    <property type="match status" value="1"/>
</dbReference>
<keyword evidence="8" id="KW-0234">DNA repair</keyword>
<keyword evidence="5" id="KW-0863">Zinc-finger</keyword>
<name>A0ABD1EG74_HYPHA</name>
<keyword evidence="4" id="KW-0227">DNA damage</keyword>
<feature type="domain" description="XPA C-terminal" evidence="10">
    <location>
        <begin position="129"/>
        <end position="179"/>
    </location>
</feature>
<dbReference type="Pfam" id="PF05181">
    <property type="entry name" value="XPA_C"/>
    <property type="match status" value="1"/>
</dbReference>
<organism evidence="11 12">
    <name type="scientific">Hypothenemus hampei</name>
    <name type="common">Coffee berry borer</name>
    <dbReference type="NCBI Taxonomy" id="57062"/>
    <lineage>
        <taxon>Eukaryota</taxon>
        <taxon>Metazoa</taxon>
        <taxon>Ecdysozoa</taxon>
        <taxon>Arthropoda</taxon>
        <taxon>Hexapoda</taxon>
        <taxon>Insecta</taxon>
        <taxon>Pterygota</taxon>
        <taxon>Neoptera</taxon>
        <taxon>Endopterygota</taxon>
        <taxon>Coleoptera</taxon>
        <taxon>Polyphaga</taxon>
        <taxon>Cucujiformia</taxon>
        <taxon>Curculionidae</taxon>
        <taxon>Scolytinae</taxon>
        <taxon>Hypothenemus</taxon>
    </lineage>
</organism>
<accession>A0ABD1EG74</accession>
<dbReference type="GO" id="GO:0008270">
    <property type="term" value="F:zinc ion binding"/>
    <property type="evidence" value="ECO:0007669"/>
    <property type="project" value="UniProtKB-KW"/>
</dbReference>
<keyword evidence="3" id="KW-0479">Metal-binding</keyword>
<dbReference type="EMBL" id="JBDJPC010000008">
    <property type="protein sequence ID" value="KAL1492947.1"/>
    <property type="molecule type" value="Genomic_DNA"/>
</dbReference>